<dbReference type="Proteomes" id="UP001292094">
    <property type="component" value="Unassembled WGS sequence"/>
</dbReference>
<gene>
    <name evidence="2" type="ORF">Pmani_021194</name>
</gene>
<feature type="compositionally biased region" description="Gly residues" evidence="1">
    <location>
        <begin position="182"/>
        <end position="193"/>
    </location>
</feature>
<dbReference type="EMBL" id="JAWZYT010002051">
    <property type="protein sequence ID" value="KAK4307012.1"/>
    <property type="molecule type" value="Genomic_DNA"/>
</dbReference>
<feature type="region of interest" description="Disordered" evidence="1">
    <location>
        <begin position="1"/>
        <end position="28"/>
    </location>
</feature>
<accession>A0AAE1PH50</accession>
<proteinExistence type="predicted"/>
<protein>
    <submittedName>
        <fullName evidence="2">Uncharacterized protein</fullName>
    </submittedName>
</protein>
<feature type="region of interest" description="Disordered" evidence="1">
    <location>
        <begin position="182"/>
        <end position="201"/>
    </location>
</feature>
<evidence type="ECO:0000256" key="1">
    <source>
        <dbReference type="SAM" id="MobiDB-lite"/>
    </source>
</evidence>
<name>A0AAE1PH50_9EUCA</name>
<keyword evidence="3" id="KW-1185">Reference proteome</keyword>
<reference evidence="2" key="1">
    <citation type="submission" date="2023-11" db="EMBL/GenBank/DDBJ databases">
        <title>Genome assemblies of two species of porcelain crab, Petrolisthes cinctipes and Petrolisthes manimaculis (Anomura: Porcellanidae).</title>
        <authorList>
            <person name="Angst P."/>
        </authorList>
    </citation>
    <scope>NUCLEOTIDE SEQUENCE</scope>
    <source>
        <strain evidence="2">PB745_02</strain>
        <tissue evidence="2">Gill</tissue>
    </source>
</reference>
<evidence type="ECO:0000313" key="3">
    <source>
        <dbReference type="Proteomes" id="UP001292094"/>
    </source>
</evidence>
<comment type="caution">
    <text evidence="2">The sequence shown here is derived from an EMBL/GenBank/DDBJ whole genome shotgun (WGS) entry which is preliminary data.</text>
</comment>
<dbReference type="AlphaFoldDB" id="A0AAE1PH50"/>
<organism evidence="2 3">
    <name type="scientific">Petrolisthes manimaculis</name>
    <dbReference type="NCBI Taxonomy" id="1843537"/>
    <lineage>
        <taxon>Eukaryota</taxon>
        <taxon>Metazoa</taxon>
        <taxon>Ecdysozoa</taxon>
        <taxon>Arthropoda</taxon>
        <taxon>Crustacea</taxon>
        <taxon>Multicrustacea</taxon>
        <taxon>Malacostraca</taxon>
        <taxon>Eumalacostraca</taxon>
        <taxon>Eucarida</taxon>
        <taxon>Decapoda</taxon>
        <taxon>Pleocyemata</taxon>
        <taxon>Anomura</taxon>
        <taxon>Galatheoidea</taxon>
        <taxon>Porcellanidae</taxon>
        <taxon>Petrolisthes</taxon>
    </lineage>
</organism>
<sequence length="322" mass="34993">MNDSTEGGGDGDHGGGGSSSSSSSSQPMKKLGDVFRVGAGGGLCFCGINMYFKNDKFYDDWVMPLFGKMEPETACAVAKKAAKYKLVSEEKLQESKLLVSSQPSRKMELEEQLLQEHEDEGDRTYECNDFVSSKENIFESLSVRASNSDSTIPAMLFDSECENDEVCLDLTMEENNMCTLDGGGGGGCSGSRGGSRRDSNTSMRYLSEAGHLGSDLSCCSSPKLERNCVTPDSPSLSMRVNVASPLRTSKMSLATMIEGSNPAYDRMHLDEDVDVTEEEDYTSGCDEECLQPCGHKYARTDVVDYVVENPDDMTCPAEEMTS</sequence>
<evidence type="ECO:0000313" key="2">
    <source>
        <dbReference type="EMBL" id="KAK4307012.1"/>
    </source>
</evidence>